<gene>
    <name evidence="2" type="ORF">A8139_18830</name>
</gene>
<accession>A0A2Z4PWM5</accession>
<proteinExistence type="predicted"/>
<name>A0A2Z4PWM5_9GAMM</name>
<dbReference type="Proteomes" id="UP000249898">
    <property type="component" value="Chromosome"/>
</dbReference>
<dbReference type="AlphaFoldDB" id="A0A2Z4PWM5"/>
<dbReference type="EMBL" id="CP016181">
    <property type="protein sequence ID" value="AWY01785.1"/>
    <property type="molecule type" value="Genomic_DNA"/>
</dbReference>
<dbReference type="RefSeq" id="WP_112140565.1">
    <property type="nucleotide sequence ID" value="NZ_CP016181.1"/>
</dbReference>
<protein>
    <submittedName>
        <fullName evidence="2">Uncharacterized protein</fullName>
    </submittedName>
</protein>
<keyword evidence="1" id="KW-1133">Transmembrane helix</keyword>
<evidence type="ECO:0000313" key="2">
    <source>
        <dbReference type="EMBL" id="AWY01785.1"/>
    </source>
</evidence>
<feature type="transmembrane region" description="Helical" evidence="1">
    <location>
        <begin position="180"/>
        <end position="202"/>
    </location>
</feature>
<evidence type="ECO:0000256" key="1">
    <source>
        <dbReference type="SAM" id="Phobius"/>
    </source>
</evidence>
<keyword evidence="1" id="KW-0472">Membrane</keyword>
<sequence>MNTQHSPFGAPRKELINSLQKGVFALLFILLLAFSGMYMLMTINLERQHAQQEKLSGLLELVHSAEKHWLEWLLVGDKQIYSQNSVLASSPSYLHQMLVGEYRLIKNHLDGFGLMSDVDVSDSLILLSGLSQKELDSVPLTEIERGAVYSSFEFLETLDDALLQISVDLDYERQFFVERLMWVPVVIFLLIAVIVMMLTVRFGRQLRSGFSSLHYILDRHKHGHVSILAPRNVVDEFTDLSHLVDSELASRNFDLDQQGENLSLIEKALSKVNDPFFVTNHEGDIVWLSAGAERLWFRNTSVFESLFGIDSGLDDPIGERVADSILLLDQDLKLDLSDGIFWLSVDRFVSGSDVESDSFQSIIYIQSKSEMAEFDALHHSLKLMEKDVWNSSIRILRQDSPYIGFAKSLEMVRRKVVMLFDSLNLVSERTNSVEKITKLQQIASLIDEKTDHNEQSEKNIVVSEVPFEGFQVELNDVAWLSEQVRDSLILGYELVLQRLALVEKDLSSNVFLLSDVDRCLNEVRAGVLSSLAATEGESEKVRHRFAIDVEHDISKVQDQIEGMKSMAASTLSLLESDRSVGVARLNRARESINEMIEQIHGLMTKTASSISEDTIYDVSIEESNDEWDEF</sequence>
<feature type="transmembrane region" description="Helical" evidence="1">
    <location>
        <begin position="23"/>
        <end position="45"/>
    </location>
</feature>
<evidence type="ECO:0000313" key="3">
    <source>
        <dbReference type="Proteomes" id="UP000249898"/>
    </source>
</evidence>
<dbReference type="OrthoDB" id="6099563at2"/>
<keyword evidence="1" id="KW-0812">Transmembrane</keyword>
<reference evidence="2 3" key="1">
    <citation type="submission" date="2016-06" db="EMBL/GenBank/DDBJ databases">
        <title>The sequenced genome of the ice-adhering bacterium Marinomonas primoryensis, from Antarctica.</title>
        <authorList>
            <person name="Graham L."/>
            <person name="Vance T.D.R."/>
            <person name="Davies P.L."/>
        </authorList>
    </citation>
    <scope>NUCLEOTIDE SEQUENCE [LARGE SCALE GENOMIC DNA]</scope>
    <source>
        <strain evidence="2 3">AceL</strain>
    </source>
</reference>
<organism evidence="2 3">
    <name type="scientific">Marinomonas primoryensis</name>
    <dbReference type="NCBI Taxonomy" id="178399"/>
    <lineage>
        <taxon>Bacteria</taxon>
        <taxon>Pseudomonadati</taxon>
        <taxon>Pseudomonadota</taxon>
        <taxon>Gammaproteobacteria</taxon>
        <taxon>Oceanospirillales</taxon>
        <taxon>Oceanospirillaceae</taxon>
        <taxon>Marinomonas</taxon>
    </lineage>
</organism>